<dbReference type="AlphaFoldDB" id="A0A1V2DQF0"/>
<dbReference type="GO" id="GO:0005524">
    <property type="term" value="F:ATP binding"/>
    <property type="evidence" value="ECO:0007669"/>
    <property type="project" value="UniProtKB-KW"/>
</dbReference>
<dbReference type="InterPro" id="IPR017871">
    <property type="entry name" value="ABC_transporter-like_CS"/>
</dbReference>
<accession>A0A1V2DQF0</accession>
<dbReference type="SMART" id="SM00382">
    <property type="entry name" value="AAA"/>
    <property type="match status" value="1"/>
</dbReference>
<keyword evidence="5 7" id="KW-1133">Transmembrane helix</keyword>
<dbReference type="Gene3D" id="1.20.1560.10">
    <property type="entry name" value="ABC transporter type 1, transmembrane domain"/>
    <property type="match status" value="1"/>
</dbReference>
<evidence type="ECO:0000313" key="10">
    <source>
        <dbReference type="EMBL" id="ONF42759.1"/>
    </source>
</evidence>
<dbReference type="NCBIfam" id="TIGR01194">
    <property type="entry name" value="cyc_pep_trnsptr"/>
    <property type="match status" value="1"/>
</dbReference>
<dbReference type="PANTHER" id="PTHR24221">
    <property type="entry name" value="ATP-BINDING CASSETTE SUB-FAMILY B"/>
    <property type="match status" value="1"/>
</dbReference>
<feature type="transmembrane region" description="Helical" evidence="7">
    <location>
        <begin position="238"/>
        <end position="262"/>
    </location>
</feature>
<gene>
    <name evidence="10" type="ORF">BTO32_13820</name>
</gene>
<dbReference type="GO" id="GO:1904680">
    <property type="term" value="F:peptide transmembrane transporter activity"/>
    <property type="evidence" value="ECO:0007669"/>
    <property type="project" value="InterPro"/>
</dbReference>
<sequence>MRLIRLIFSHNPGALSLALAVSLVSALLSVGVIAFINQRMVSAAELADGVLWPFVGLLVLLLVLASWAQVALTALGHRFVYSLRRKLVKRVLDTGIERLEAIGGANILASLSSDIRNITLAFVNLPQLIYGLGLSVAAFAYLALLSLPLFAMTLAWMGVTVGVGWLLVNRLSFHLHLLRESEDRIYQEYEAAIEGRKELTLNRDRARRYYDEAFDQSAETYRHHVTLADRYHSIASNWANIMVLGTIGLVFYLANGLGWAGAAVASTYALTILFLRTPLVSAVASLPALMSARVSLDKLDRLALADYRPGFEQPAGNPNGAWRTLTLDSVSYRYPGQDDEERGFDVGPVQLTLTRGEVVFLVGGNGSGKSTLARLLSGLYLPQSGRILLDGEPVEGEGWARYRRLFASVFTDFYLFDQLLAEDGVDAPREAVDAWLARLHMLEKVRIEQGRIRDTRLSQGQRKRLALLLALLEQRDILLLDEWAADQDPLFRRLFYRELLPLLKAGGKTVFAITHDDHYFDQADRLLKMDGGQLTELTGEERQQASRDALRVVSQAP</sequence>
<feature type="transmembrane region" description="Helical" evidence="7">
    <location>
        <begin position="50"/>
        <end position="76"/>
    </location>
</feature>
<proteinExistence type="predicted"/>
<keyword evidence="3" id="KW-0547">Nucleotide-binding</keyword>
<keyword evidence="6 7" id="KW-0472">Membrane</keyword>
<protein>
    <submittedName>
        <fullName evidence="10">Multidrug ABC transporter permease/ATP-binding protein</fullName>
    </submittedName>
</protein>
<feature type="domain" description="ABC transporter" evidence="8">
    <location>
        <begin position="325"/>
        <end position="556"/>
    </location>
</feature>
<dbReference type="GO" id="GO:0140359">
    <property type="term" value="F:ABC-type transporter activity"/>
    <property type="evidence" value="ECO:0007669"/>
    <property type="project" value="InterPro"/>
</dbReference>
<feature type="domain" description="ABC transmembrane type-1" evidence="9">
    <location>
        <begin position="13"/>
        <end position="291"/>
    </location>
</feature>
<dbReference type="InterPro" id="IPR005898">
    <property type="entry name" value="Cyc_pep_transpt_SyrD/YojI"/>
</dbReference>
<dbReference type="PROSITE" id="PS00211">
    <property type="entry name" value="ABC_TRANSPORTER_1"/>
    <property type="match status" value="1"/>
</dbReference>
<dbReference type="PANTHER" id="PTHR24221:SF654">
    <property type="entry name" value="ATP-BINDING CASSETTE SUB-FAMILY B MEMBER 6"/>
    <property type="match status" value="1"/>
</dbReference>
<reference evidence="10 11" key="1">
    <citation type="submission" date="2016-12" db="EMBL/GenBank/DDBJ databases">
        <title>Marinobacter lutaoensis whole genome sequencing.</title>
        <authorList>
            <person name="Verma A."/>
            <person name="Krishnamurthi S."/>
        </authorList>
    </citation>
    <scope>NUCLEOTIDE SEQUENCE [LARGE SCALE GENOMIC DNA]</scope>
    <source>
        <strain evidence="10 11">T5054</strain>
    </source>
</reference>
<dbReference type="STRING" id="135739.BTO32_13820"/>
<evidence type="ECO:0000256" key="4">
    <source>
        <dbReference type="ARBA" id="ARBA00022840"/>
    </source>
</evidence>
<dbReference type="PROSITE" id="PS50893">
    <property type="entry name" value="ABC_TRANSPORTER_2"/>
    <property type="match status" value="1"/>
</dbReference>
<keyword evidence="4 10" id="KW-0067">ATP-binding</keyword>
<dbReference type="Gene3D" id="3.40.50.300">
    <property type="entry name" value="P-loop containing nucleotide triphosphate hydrolases"/>
    <property type="match status" value="1"/>
</dbReference>
<evidence type="ECO:0000259" key="8">
    <source>
        <dbReference type="PROSITE" id="PS50893"/>
    </source>
</evidence>
<dbReference type="GO" id="GO:0005886">
    <property type="term" value="C:plasma membrane"/>
    <property type="evidence" value="ECO:0007669"/>
    <property type="project" value="UniProtKB-SubCell"/>
</dbReference>
<comment type="caution">
    <text evidence="10">The sequence shown here is derived from an EMBL/GenBank/DDBJ whole genome shotgun (WGS) entry which is preliminary data.</text>
</comment>
<dbReference type="Proteomes" id="UP000189339">
    <property type="component" value="Unassembled WGS sequence"/>
</dbReference>
<keyword evidence="2 7" id="KW-0812">Transmembrane</keyword>
<feature type="transmembrane region" description="Helical" evidence="7">
    <location>
        <begin position="149"/>
        <end position="168"/>
    </location>
</feature>
<dbReference type="RefSeq" id="WP_076725224.1">
    <property type="nucleotide sequence ID" value="NZ_MSCW01000008.1"/>
</dbReference>
<comment type="subcellular location">
    <subcellularLocation>
        <location evidence="1">Cell membrane</location>
        <topology evidence="1">Multi-pass membrane protein</topology>
    </subcellularLocation>
</comment>
<evidence type="ECO:0000313" key="11">
    <source>
        <dbReference type="Proteomes" id="UP000189339"/>
    </source>
</evidence>
<dbReference type="InterPro" id="IPR011527">
    <property type="entry name" value="ABC1_TM_dom"/>
</dbReference>
<evidence type="ECO:0000256" key="3">
    <source>
        <dbReference type="ARBA" id="ARBA00022741"/>
    </source>
</evidence>
<name>A0A1V2DQF0_9GAMM</name>
<dbReference type="Pfam" id="PF00005">
    <property type="entry name" value="ABC_tran"/>
    <property type="match status" value="1"/>
</dbReference>
<dbReference type="EMBL" id="MSCW01000008">
    <property type="protein sequence ID" value="ONF42759.1"/>
    <property type="molecule type" value="Genomic_DNA"/>
</dbReference>
<keyword evidence="11" id="KW-1185">Reference proteome</keyword>
<dbReference type="GO" id="GO:0015833">
    <property type="term" value="P:peptide transport"/>
    <property type="evidence" value="ECO:0007669"/>
    <property type="project" value="InterPro"/>
</dbReference>
<evidence type="ECO:0000256" key="2">
    <source>
        <dbReference type="ARBA" id="ARBA00022692"/>
    </source>
</evidence>
<dbReference type="FunFam" id="3.40.50.300:FF:001035">
    <property type="entry name" value="ABC transporter ATP-binding protein YojI"/>
    <property type="match status" value="1"/>
</dbReference>
<dbReference type="NCBIfam" id="NF007813">
    <property type="entry name" value="PRK10522.1"/>
    <property type="match status" value="1"/>
</dbReference>
<evidence type="ECO:0000256" key="7">
    <source>
        <dbReference type="SAM" id="Phobius"/>
    </source>
</evidence>
<organism evidence="10 11">
    <name type="scientific">Marinobacter lutaoensis</name>
    <dbReference type="NCBI Taxonomy" id="135739"/>
    <lineage>
        <taxon>Bacteria</taxon>
        <taxon>Pseudomonadati</taxon>
        <taxon>Pseudomonadota</taxon>
        <taxon>Gammaproteobacteria</taxon>
        <taxon>Pseudomonadales</taxon>
        <taxon>Marinobacteraceae</taxon>
        <taxon>Marinobacter</taxon>
    </lineage>
</organism>
<feature type="transmembrane region" description="Helical" evidence="7">
    <location>
        <begin position="120"/>
        <end position="143"/>
    </location>
</feature>
<dbReference type="GO" id="GO:0034040">
    <property type="term" value="F:ATPase-coupled lipid transmembrane transporter activity"/>
    <property type="evidence" value="ECO:0007669"/>
    <property type="project" value="TreeGrafter"/>
</dbReference>
<evidence type="ECO:0000259" key="9">
    <source>
        <dbReference type="PROSITE" id="PS50929"/>
    </source>
</evidence>
<dbReference type="CDD" id="cd03228">
    <property type="entry name" value="ABCC_MRP_Like"/>
    <property type="match status" value="1"/>
</dbReference>
<dbReference type="InterPro" id="IPR036640">
    <property type="entry name" value="ABC1_TM_sf"/>
</dbReference>
<evidence type="ECO:0000256" key="6">
    <source>
        <dbReference type="ARBA" id="ARBA00023136"/>
    </source>
</evidence>
<dbReference type="GO" id="GO:0016887">
    <property type="term" value="F:ATP hydrolysis activity"/>
    <property type="evidence" value="ECO:0007669"/>
    <property type="project" value="InterPro"/>
</dbReference>
<dbReference type="PROSITE" id="PS50929">
    <property type="entry name" value="ABC_TM1F"/>
    <property type="match status" value="1"/>
</dbReference>
<dbReference type="SUPFAM" id="SSF52540">
    <property type="entry name" value="P-loop containing nucleoside triphosphate hydrolases"/>
    <property type="match status" value="1"/>
</dbReference>
<dbReference type="SUPFAM" id="SSF90123">
    <property type="entry name" value="ABC transporter transmembrane region"/>
    <property type="match status" value="1"/>
</dbReference>
<dbReference type="InterPro" id="IPR039421">
    <property type="entry name" value="Type_1_exporter"/>
</dbReference>
<dbReference type="OrthoDB" id="9760776at2"/>
<dbReference type="InterPro" id="IPR003439">
    <property type="entry name" value="ABC_transporter-like_ATP-bd"/>
</dbReference>
<evidence type="ECO:0000256" key="1">
    <source>
        <dbReference type="ARBA" id="ARBA00004651"/>
    </source>
</evidence>
<evidence type="ECO:0000256" key="5">
    <source>
        <dbReference type="ARBA" id="ARBA00022989"/>
    </source>
</evidence>
<dbReference type="InterPro" id="IPR003593">
    <property type="entry name" value="AAA+_ATPase"/>
</dbReference>
<dbReference type="InterPro" id="IPR027417">
    <property type="entry name" value="P-loop_NTPase"/>
</dbReference>